<comment type="caution">
    <text evidence="2">The sequence shown here is derived from an EMBL/GenBank/DDBJ whole genome shotgun (WGS) entry which is preliminary data.</text>
</comment>
<name>A0ABW3BW36_9FLAO</name>
<dbReference type="PANTHER" id="PTHR45947:SF15">
    <property type="entry name" value="TEICHURONIC ACID BIOSYNTHESIS GLYCOSYLTRANSFERASE TUAC-RELATED"/>
    <property type="match status" value="1"/>
</dbReference>
<evidence type="ECO:0000313" key="3">
    <source>
        <dbReference type="Proteomes" id="UP001597011"/>
    </source>
</evidence>
<dbReference type="Gene3D" id="3.40.50.2000">
    <property type="entry name" value="Glycogen Phosphorylase B"/>
    <property type="match status" value="2"/>
</dbReference>
<dbReference type="InterPro" id="IPR050194">
    <property type="entry name" value="Glycosyltransferase_grp1"/>
</dbReference>
<evidence type="ECO:0000313" key="2">
    <source>
        <dbReference type="EMBL" id="MFD0836302.1"/>
    </source>
</evidence>
<keyword evidence="3" id="KW-1185">Reference proteome</keyword>
<dbReference type="Pfam" id="PF13477">
    <property type="entry name" value="Glyco_trans_4_2"/>
    <property type="match status" value="1"/>
</dbReference>
<dbReference type="Pfam" id="PF13692">
    <property type="entry name" value="Glyco_trans_1_4"/>
    <property type="match status" value="1"/>
</dbReference>
<dbReference type="InterPro" id="IPR028098">
    <property type="entry name" value="Glyco_trans_4-like_N"/>
</dbReference>
<protein>
    <submittedName>
        <fullName evidence="2">Glycosyltransferase family 4 protein</fullName>
    </submittedName>
</protein>
<dbReference type="PANTHER" id="PTHR45947">
    <property type="entry name" value="SULFOQUINOVOSYL TRANSFERASE SQD2"/>
    <property type="match status" value="1"/>
</dbReference>
<feature type="domain" description="Glycosyltransferase subfamily 4-like N-terminal" evidence="1">
    <location>
        <begin position="32"/>
        <end position="150"/>
    </location>
</feature>
<sequence length="385" mass="43618">MPTNQTKKKLIRVSTVPLSLSGLLTGQLKFMSDYFEVIGVSSNRTNQLDIVHKQEGIRTIPVDMYRQISPIKDLMAIWELYKVFKREKPFIVHSITPKAGLLSMVAAKFAGVPHRLHTFTGLIFPYKTGVLQKILIFTDKILCACATNIYPEGKGVENDLKAYHITSKPLNVIGNGNVNGIDLDFYSTQHYNEDFKRVLKKDLQINTDDYVFVFVGRLVRDKGINELVSVFNKLNEEVKNIKLLLVGDYEATLDPLDADTLQSISDNKNIITTGWVDDVRPYFAISNCLTFPSYREGFPNVVLQAGAMGLPCIVTDISGCNEIIIEGQNGIIIPVKDKSLLYEHMLSIYQKKIQFNPVTCRELIASRYEQSLLWRAVLNEYNRLN</sequence>
<dbReference type="CDD" id="cd03808">
    <property type="entry name" value="GT4_CapM-like"/>
    <property type="match status" value="1"/>
</dbReference>
<dbReference type="EMBL" id="JBHTIB010000012">
    <property type="protein sequence ID" value="MFD0836302.1"/>
    <property type="molecule type" value="Genomic_DNA"/>
</dbReference>
<gene>
    <name evidence="2" type="ORF">ACFQ0I_11030</name>
</gene>
<dbReference type="RefSeq" id="WP_379942245.1">
    <property type="nucleotide sequence ID" value="NZ_JBHTIB010000012.1"/>
</dbReference>
<evidence type="ECO:0000259" key="1">
    <source>
        <dbReference type="Pfam" id="PF13477"/>
    </source>
</evidence>
<proteinExistence type="predicted"/>
<dbReference type="Proteomes" id="UP001597011">
    <property type="component" value="Unassembled WGS sequence"/>
</dbReference>
<dbReference type="SUPFAM" id="SSF53756">
    <property type="entry name" value="UDP-Glycosyltransferase/glycogen phosphorylase"/>
    <property type="match status" value="1"/>
</dbReference>
<organism evidence="2 3">
    <name type="scientific">Mariniflexile aquimaris</name>
    <dbReference type="NCBI Taxonomy" id="881009"/>
    <lineage>
        <taxon>Bacteria</taxon>
        <taxon>Pseudomonadati</taxon>
        <taxon>Bacteroidota</taxon>
        <taxon>Flavobacteriia</taxon>
        <taxon>Flavobacteriales</taxon>
        <taxon>Flavobacteriaceae</taxon>
        <taxon>Mariniflexile</taxon>
    </lineage>
</organism>
<reference evidence="3" key="1">
    <citation type="journal article" date="2019" name="Int. J. Syst. Evol. Microbiol.">
        <title>The Global Catalogue of Microorganisms (GCM) 10K type strain sequencing project: providing services to taxonomists for standard genome sequencing and annotation.</title>
        <authorList>
            <consortium name="The Broad Institute Genomics Platform"/>
            <consortium name="The Broad Institute Genome Sequencing Center for Infectious Disease"/>
            <person name="Wu L."/>
            <person name="Ma J."/>
        </authorList>
    </citation>
    <scope>NUCLEOTIDE SEQUENCE [LARGE SCALE GENOMIC DNA]</scope>
    <source>
        <strain evidence="3">CCUG 60529</strain>
    </source>
</reference>
<accession>A0ABW3BW36</accession>